<dbReference type="HAMAP" id="MF_00598">
    <property type="entry name" value="Smg"/>
    <property type="match status" value="1"/>
</dbReference>
<accession>A0A923HSS2</accession>
<gene>
    <name evidence="1" type="primary">smg</name>
    <name evidence="2" type="ORF">H8K36_18725</name>
</gene>
<evidence type="ECO:0000313" key="2">
    <source>
        <dbReference type="EMBL" id="MBC3883431.1"/>
    </source>
</evidence>
<dbReference type="PANTHER" id="PTHR38692:SF1">
    <property type="entry name" value="PROTEIN SMG"/>
    <property type="match status" value="1"/>
</dbReference>
<comment type="caution">
    <text evidence="2">The sequence shown here is derived from an EMBL/GenBank/DDBJ whole genome shotgun (WGS) entry which is preliminary data.</text>
</comment>
<sequence>MFNILVYLYETYYRPDACPDSIALAKKLSAIGFEDDEIVEALDWLNGLDSYNQQVADVEKSPVEPGFRVYTEAEYSRVGAVGIGFIAQLSAIDLLDWQQREIVLERAMAVDESPISLEKLKIIVLMLLWSQGREPDLLLFDDLLLLDENQEPRPLH</sequence>
<evidence type="ECO:0000256" key="1">
    <source>
        <dbReference type="HAMAP-Rule" id="MF_00598"/>
    </source>
</evidence>
<dbReference type="RefSeq" id="WP_186918050.1">
    <property type="nucleotide sequence ID" value="NZ_JACOFZ010000015.1"/>
</dbReference>
<dbReference type="PANTHER" id="PTHR38692">
    <property type="entry name" value="PROTEIN SMG"/>
    <property type="match status" value="1"/>
</dbReference>
<name>A0A923HSS2_9BURK</name>
<dbReference type="InterPro" id="IPR007456">
    <property type="entry name" value="Smg"/>
</dbReference>
<dbReference type="Pfam" id="PF04361">
    <property type="entry name" value="DUF494"/>
    <property type="match status" value="1"/>
</dbReference>
<dbReference type="EMBL" id="JACOFZ010000015">
    <property type="protein sequence ID" value="MBC3883431.1"/>
    <property type="molecule type" value="Genomic_DNA"/>
</dbReference>
<proteinExistence type="inferred from homology"/>
<protein>
    <recommendedName>
        <fullName evidence="1">Protein Smg homolog</fullName>
    </recommendedName>
</protein>
<keyword evidence="3" id="KW-1185">Reference proteome</keyword>
<dbReference type="AlphaFoldDB" id="A0A923HSS2"/>
<comment type="similarity">
    <text evidence="1">Belongs to the Smg family.</text>
</comment>
<evidence type="ECO:0000313" key="3">
    <source>
        <dbReference type="Proteomes" id="UP000627446"/>
    </source>
</evidence>
<reference evidence="2" key="1">
    <citation type="submission" date="2020-08" db="EMBL/GenBank/DDBJ databases">
        <title>Novel species isolated from subtropical streams in China.</title>
        <authorList>
            <person name="Lu H."/>
        </authorList>
    </citation>
    <scope>NUCLEOTIDE SEQUENCE</scope>
    <source>
        <strain evidence="2">LX22W</strain>
    </source>
</reference>
<dbReference type="Proteomes" id="UP000627446">
    <property type="component" value="Unassembled WGS sequence"/>
</dbReference>
<organism evidence="2 3">
    <name type="scientific">Undibacterium nitidum</name>
    <dbReference type="NCBI Taxonomy" id="2762298"/>
    <lineage>
        <taxon>Bacteria</taxon>
        <taxon>Pseudomonadati</taxon>
        <taxon>Pseudomonadota</taxon>
        <taxon>Betaproteobacteria</taxon>
        <taxon>Burkholderiales</taxon>
        <taxon>Oxalobacteraceae</taxon>
        <taxon>Undibacterium</taxon>
    </lineage>
</organism>